<dbReference type="GO" id="GO:0005524">
    <property type="term" value="F:ATP binding"/>
    <property type="evidence" value="ECO:0007669"/>
    <property type="project" value="UniProtKB-KW"/>
</dbReference>
<dbReference type="CDD" id="cd03255">
    <property type="entry name" value="ABC_MJ0796_LolCDE_FtsE"/>
    <property type="match status" value="1"/>
</dbReference>
<dbReference type="PROSITE" id="PS50893">
    <property type="entry name" value="ABC_TRANSPORTER_2"/>
    <property type="match status" value="1"/>
</dbReference>
<reference evidence="5 6" key="1">
    <citation type="submission" date="2012-03" db="EMBL/GenBank/DDBJ databases">
        <authorList>
            <person name="Harkins D.M."/>
            <person name="Madupu R."/>
            <person name="Durkin A.S."/>
            <person name="Torralba M."/>
            <person name="Methe B."/>
            <person name="Sutton G.G."/>
            <person name="Nelson K.E."/>
        </authorList>
    </citation>
    <scope>NUCLEOTIDE SEQUENCE [LARGE SCALE GENOMIC DNA]</scope>
    <source>
        <strain evidence="5 6">CCUG 2042</strain>
    </source>
</reference>
<evidence type="ECO:0000313" key="6">
    <source>
        <dbReference type="Proteomes" id="UP000006457"/>
    </source>
</evidence>
<dbReference type="InterPro" id="IPR003593">
    <property type="entry name" value="AAA+_ATPase"/>
</dbReference>
<dbReference type="InterPro" id="IPR027417">
    <property type="entry name" value="P-loop_NTPase"/>
</dbReference>
<dbReference type="OrthoDB" id="9802264at2"/>
<dbReference type="Gene3D" id="3.40.50.300">
    <property type="entry name" value="P-loop containing nucleotide triphosphate hydrolases"/>
    <property type="match status" value="1"/>
</dbReference>
<dbReference type="InterPro" id="IPR015854">
    <property type="entry name" value="ABC_transpr_LolD-like"/>
</dbReference>
<dbReference type="GO" id="GO:0022857">
    <property type="term" value="F:transmembrane transporter activity"/>
    <property type="evidence" value="ECO:0007669"/>
    <property type="project" value="TreeGrafter"/>
</dbReference>
<evidence type="ECO:0000259" key="4">
    <source>
        <dbReference type="PROSITE" id="PS50893"/>
    </source>
</evidence>
<dbReference type="RefSeq" id="WP_005760538.1">
    <property type="nucleotide sequence ID" value="NZ_AJSX01000030.1"/>
</dbReference>
<dbReference type="AlphaFoldDB" id="I3DCG8"/>
<dbReference type="Proteomes" id="UP000006457">
    <property type="component" value="Unassembled WGS sequence"/>
</dbReference>
<dbReference type="GO" id="GO:0016887">
    <property type="term" value="F:ATP hydrolysis activity"/>
    <property type="evidence" value="ECO:0007669"/>
    <property type="project" value="InterPro"/>
</dbReference>
<dbReference type="SMART" id="SM00382">
    <property type="entry name" value="AAA"/>
    <property type="match status" value="1"/>
</dbReference>
<dbReference type="PATRIC" id="fig|1095749.3.peg.1199"/>
<organism evidence="5 6">
    <name type="scientific">Pasteurella bettyae CCUG 2042</name>
    <dbReference type="NCBI Taxonomy" id="1095749"/>
    <lineage>
        <taxon>Bacteria</taxon>
        <taxon>Pseudomonadati</taxon>
        <taxon>Pseudomonadota</taxon>
        <taxon>Gammaproteobacteria</taxon>
        <taxon>Pasteurellales</taxon>
        <taxon>Pasteurellaceae</taxon>
        <taxon>Pasteurella</taxon>
    </lineage>
</organism>
<keyword evidence="6" id="KW-1185">Reference proteome</keyword>
<evidence type="ECO:0000256" key="1">
    <source>
        <dbReference type="ARBA" id="ARBA00022448"/>
    </source>
</evidence>
<dbReference type="InterPro" id="IPR017911">
    <property type="entry name" value="MacB-like_ATP-bd"/>
</dbReference>
<dbReference type="Pfam" id="PF00005">
    <property type="entry name" value="ABC_tran"/>
    <property type="match status" value="1"/>
</dbReference>
<dbReference type="EMBL" id="AJSX01000030">
    <property type="protein sequence ID" value="EIJ69411.1"/>
    <property type="molecule type" value="Genomic_DNA"/>
</dbReference>
<accession>I3DCG8</accession>
<sequence>MANLSIRNLEMRVSCFPNPILQLEKLKILAGEQVAIIGPSGCGKSTLLNLVSGLLKPTSGEIEWDKNNIASLSPAEQDKWRFQHAGMIMQDFYLTPGLSAIENVLLPISFLYWTVSNEHYQKAKDLLLSLNMPNVDTNVEHLSRGEKQRVAIARALIMNPKILIADEPTASLDVENGHKISELLTALCKEQNITLLVATHDPYLIGLMKRCIRLENGRIASDKQDGLLYV</sequence>
<dbReference type="eggNOG" id="COG1136">
    <property type="taxonomic scope" value="Bacteria"/>
</dbReference>
<dbReference type="GO" id="GO:0005886">
    <property type="term" value="C:plasma membrane"/>
    <property type="evidence" value="ECO:0007669"/>
    <property type="project" value="TreeGrafter"/>
</dbReference>
<keyword evidence="1" id="KW-0813">Transport</keyword>
<gene>
    <name evidence="5" type="ORF">HMPREF1052_1004</name>
</gene>
<name>I3DCG8_9PAST</name>
<keyword evidence="3 5" id="KW-0067">ATP-binding</keyword>
<feature type="domain" description="ABC transporter" evidence="4">
    <location>
        <begin position="6"/>
        <end position="230"/>
    </location>
</feature>
<dbReference type="InterPro" id="IPR003439">
    <property type="entry name" value="ABC_transporter-like_ATP-bd"/>
</dbReference>
<dbReference type="SUPFAM" id="SSF52540">
    <property type="entry name" value="P-loop containing nucleoside triphosphate hydrolases"/>
    <property type="match status" value="1"/>
</dbReference>
<keyword evidence="2" id="KW-0547">Nucleotide-binding</keyword>
<evidence type="ECO:0000256" key="2">
    <source>
        <dbReference type="ARBA" id="ARBA00022741"/>
    </source>
</evidence>
<proteinExistence type="predicted"/>
<protein>
    <submittedName>
        <fullName evidence="5">ABC transporter, ATP-binding protein</fullName>
    </submittedName>
</protein>
<dbReference type="PANTHER" id="PTHR24220">
    <property type="entry name" value="IMPORT ATP-BINDING PROTEIN"/>
    <property type="match status" value="1"/>
</dbReference>
<evidence type="ECO:0000313" key="5">
    <source>
        <dbReference type="EMBL" id="EIJ69411.1"/>
    </source>
</evidence>
<evidence type="ECO:0000256" key="3">
    <source>
        <dbReference type="ARBA" id="ARBA00022840"/>
    </source>
</evidence>
<comment type="caution">
    <text evidence="5">The sequence shown here is derived from an EMBL/GenBank/DDBJ whole genome shotgun (WGS) entry which is preliminary data.</text>
</comment>